<keyword evidence="6" id="KW-0732">Signal</keyword>
<dbReference type="GO" id="GO:0010181">
    <property type="term" value="F:FMN binding"/>
    <property type="evidence" value="ECO:0007669"/>
    <property type="project" value="InterPro"/>
</dbReference>
<dbReference type="EMBL" id="JACXWD010000005">
    <property type="protein sequence ID" value="MBD3867037.1"/>
    <property type="molecule type" value="Genomic_DNA"/>
</dbReference>
<evidence type="ECO:0000256" key="2">
    <source>
        <dbReference type="ARBA" id="ARBA00022553"/>
    </source>
</evidence>
<organism evidence="8 9">
    <name type="scientific">Candidatus Polarisedimenticola svalbardensis</name>
    <dbReference type="NCBI Taxonomy" id="2886004"/>
    <lineage>
        <taxon>Bacteria</taxon>
        <taxon>Pseudomonadati</taxon>
        <taxon>Acidobacteriota</taxon>
        <taxon>Candidatus Polarisedimenticolia</taxon>
        <taxon>Candidatus Polarisedimenticolales</taxon>
        <taxon>Candidatus Polarisedimenticolaceae</taxon>
        <taxon>Candidatus Polarisedimenticola</taxon>
    </lineage>
</organism>
<protein>
    <submittedName>
        <fullName evidence="8">FMN-binding protein</fullName>
    </submittedName>
</protein>
<evidence type="ECO:0000259" key="7">
    <source>
        <dbReference type="Pfam" id="PF04205"/>
    </source>
</evidence>
<feature type="domain" description="FMN-binding" evidence="7">
    <location>
        <begin position="106"/>
        <end position="177"/>
    </location>
</feature>
<keyword evidence="4" id="KW-0288">FMN</keyword>
<proteinExistence type="predicted"/>
<feature type="chain" id="PRO_5035325479" evidence="6">
    <location>
        <begin position="20"/>
        <end position="194"/>
    </location>
</feature>
<dbReference type="Pfam" id="PF04205">
    <property type="entry name" value="FMN_bind"/>
    <property type="match status" value="1"/>
</dbReference>
<dbReference type="PANTHER" id="PTHR36118:SF1">
    <property type="entry name" value="ION-TRANSLOCATING OXIDOREDUCTASE COMPLEX SUBUNIT G"/>
    <property type="match status" value="1"/>
</dbReference>
<dbReference type="InterPro" id="IPR007329">
    <property type="entry name" value="FMN-bd"/>
</dbReference>
<sequence>MMYRTRLCSAILLASAGFAALGGSTAEARVFITREQALQRTLGDHAEFRRESIFPTSEQVARARTLAGKGVEIREAPLTRYTAWTEGRLLGTAYLDTHLVRTLPQTVLVFVEPSGELRTIEILSFGEPEEYLPRDNWLRQFDGRNLDDGLAIGGKIHSMTGATLSAHAVTDAARRALAMHQILATGDPAGETEP</sequence>
<dbReference type="PANTHER" id="PTHR36118">
    <property type="entry name" value="ION-TRANSLOCATING OXIDOREDUCTASE COMPLEX SUBUNIT G"/>
    <property type="match status" value="1"/>
</dbReference>
<keyword evidence="5" id="KW-0249">Electron transport</keyword>
<evidence type="ECO:0000256" key="5">
    <source>
        <dbReference type="ARBA" id="ARBA00022982"/>
    </source>
</evidence>
<keyword evidence="1" id="KW-0813">Transport</keyword>
<dbReference type="InterPro" id="IPR010209">
    <property type="entry name" value="Ion_transpt_RnfG/RsxG"/>
</dbReference>
<feature type="signal peptide" evidence="6">
    <location>
        <begin position="1"/>
        <end position="19"/>
    </location>
</feature>
<keyword evidence="3" id="KW-0285">Flavoprotein</keyword>
<evidence type="ECO:0000313" key="9">
    <source>
        <dbReference type="Proteomes" id="UP000648239"/>
    </source>
</evidence>
<dbReference type="AlphaFoldDB" id="A0A8J6XYC3"/>
<evidence type="ECO:0000313" key="8">
    <source>
        <dbReference type="EMBL" id="MBD3867037.1"/>
    </source>
</evidence>
<gene>
    <name evidence="8" type="ORF">IFK94_02840</name>
</gene>
<comment type="caution">
    <text evidence="8">The sequence shown here is derived from an EMBL/GenBank/DDBJ whole genome shotgun (WGS) entry which is preliminary data.</text>
</comment>
<keyword evidence="2" id="KW-0597">Phosphoprotein</keyword>
<reference evidence="8 9" key="1">
    <citation type="submission" date="2020-08" db="EMBL/GenBank/DDBJ databases">
        <title>Acidobacteriota in marine sediments use diverse sulfur dissimilation pathways.</title>
        <authorList>
            <person name="Wasmund K."/>
        </authorList>
    </citation>
    <scope>NUCLEOTIDE SEQUENCE [LARGE SCALE GENOMIC DNA]</scope>
    <source>
        <strain evidence="8">MAG AM4</strain>
    </source>
</reference>
<evidence type="ECO:0000256" key="3">
    <source>
        <dbReference type="ARBA" id="ARBA00022630"/>
    </source>
</evidence>
<name>A0A8J6XYC3_9BACT</name>
<accession>A0A8J6XYC3</accession>
<dbReference type="Proteomes" id="UP000648239">
    <property type="component" value="Unassembled WGS sequence"/>
</dbReference>
<evidence type="ECO:0000256" key="1">
    <source>
        <dbReference type="ARBA" id="ARBA00022448"/>
    </source>
</evidence>
<evidence type="ECO:0000256" key="4">
    <source>
        <dbReference type="ARBA" id="ARBA00022643"/>
    </source>
</evidence>
<evidence type="ECO:0000256" key="6">
    <source>
        <dbReference type="SAM" id="SignalP"/>
    </source>
</evidence>
<dbReference type="GO" id="GO:0009055">
    <property type="term" value="F:electron transfer activity"/>
    <property type="evidence" value="ECO:0007669"/>
    <property type="project" value="InterPro"/>
</dbReference>
<dbReference type="GO" id="GO:0005886">
    <property type="term" value="C:plasma membrane"/>
    <property type="evidence" value="ECO:0007669"/>
    <property type="project" value="InterPro"/>
</dbReference>
<dbReference type="GO" id="GO:0022900">
    <property type="term" value="P:electron transport chain"/>
    <property type="evidence" value="ECO:0007669"/>
    <property type="project" value="InterPro"/>
</dbReference>